<name>A0AAN6UDG6_9PEZI</name>
<evidence type="ECO:0000256" key="1">
    <source>
        <dbReference type="SAM" id="MobiDB-lite"/>
    </source>
</evidence>
<organism evidence="3 4">
    <name type="scientific">Trichocladium antarcticum</name>
    <dbReference type="NCBI Taxonomy" id="1450529"/>
    <lineage>
        <taxon>Eukaryota</taxon>
        <taxon>Fungi</taxon>
        <taxon>Dikarya</taxon>
        <taxon>Ascomycota</taxon>
        <taxon>Pezizomycotina</taxon>
        <taxon>Sordariomycetes</taxon>
        <taxon>Sordariomycetidae</taxon>
        <taxon>Sordariales</taxon>
        <taxon>Chaetomiaceae</taxon>
        <taxon>Trichocladium</taxon>
    </lineage>
</organism>
<protein>
    <recommendedName>
        <fullName evidence="5">Transmembrane protein</fullName>
    </recommendedName>
</protein>
<accession>A0AAN6UDG6</accession>
<reference evidence="3" key="2">
    <citation type="submission" date="2023-05" db="EMBL/GenBank/DDBJ databases">
        <authorList>
            <consortium name="Lawrence Berkeley National Laboratory"/>
            <person name="Steindorff A."/>
            <person name="Hensen N."/>
            <person name="Bonometti L."/>
            <person name="Westerberg I."/>
            <person name="Brannstrom I.O."/>
            <person name="Guillou S."/>
            <person name="Cros-Aarteil S."/>
            <person name="Calhoun S."/>
            <person name="Haridas S."/>
            <person name="Kuo A."/>
            <person name="Mondo S."/>
            <person name="Pangilinan J."/>
            <person name="Riley R."/>
            <person name="Labutti K."/>
            <person name="Andreopoulos B."/>
            <person name="Lipzen A."/>
            <person name="Chen C."/>
            <person name="Yanf M."/>
            <person name="Daum C."/>
            <person name="Ng V."/>
            <person name="Clum A."/>
            <person name="Ohm R."/>
            <person name="Martin F."/>
            <person name="Silar P."/>
            <person name="Natvig D."/>
            <person name="Lalanne C."/>
            <person name="Gautier V."/>
            <person name="Ament-Velasquez S.L."/>
            <person name="Kruys A."/>
            <person name="Hutchinson M.I."/>
            <person name="Powell A.J."/>
            <person name="Barry K."/>
            <person name="Miller A.N."/>
            <person name="Grigoriev I.V."/>
            <person name="Debuchy R."/>
            <person name="Gladieux P."/>
            <person name="Thoren M.H."/>
            <person name="Johannesson H."/>
        </authorList>
    </citation>
    <scope>NUCLEOTIDE SEQUENCE</scope>
    <source>
        <strain evidence="3">CBS 123565</strain>
    </source>
</reference>
<keyword evidence="2" id="KW-0472">Membrane</keyword>
<proteinExistence type="predicted"/>
<sequence length="220" mass="24409">MALSWDVHSIVPLPPLAPGIFCQPLSINGVLPDKDRHGNKIPAWPIMVPSENGQYQVCFTYDKEFRDVYVAKGLCGLDPSFRNHFEHDCPEHSDDSDDSCGPCQGFFSRFLDRLLGKKGALVASYSLFLIFFFTCWVHEIVRMIVTGKVDGPPIQGANSAAGQGQTHTPTAAIRKAASPASLRYRYRAGTSTDSQSDRDIMENWELETTESNESPAPRQD</sequence>
<keyword evidence="4" id="KW-1185">Reference proteome</keyword>
<evidence type="ECO:0008006" key="5">
    <source>
        <dbReference type="Google" id="ProtNLM"/>
    </source>
</evidence>
<evidence type="ECO:0000256" key="2">
    <source>
        <dbReference type="SAM" id="Phobius"/>
    </source>
</evidence>
<keyword evidence="2" id="KW-0812">Transmembrane</keyword>
<comment type="caution">
    <text evidence="3">The sequence shown here is derived from an EMBL/GenBank/DDBJ whole genome shotgun (WGS) entry which is preliminary data.</text>
</comment>
<feature type="transmembrane region" description="Helical" evidence="2">
    <location>
        <begin position="119"/>
        <end position="138"/>
    </location>
</feature>
<reference evidence="3" key="1">
    <citation type="journal article" date="2023" name="Mol. Phylogenet. Evol.">
        <title>Genome-scale phylogeny and comparative genomics of the fungal order Sordariales.</title>
        <authorList>
            <person name="Hensen N."/>
            <person name="Bonometti L."/>
            <person name="Westerberg I."/>
            <person name="Brannstrom I.O."/>
            <person name="Guillou S."/>
            <person name="Cros-Aarteil S."/>
            <person name="Calhoun S."/>
            <person name="Haridas S."/>
            <person name="Kuo A."/>
            <person name="Mondo S."/>
            <person name="Pangilinan J."/>
            <person name="Riley R."/>
            <person name="LaButti K."/>
            <person name="Andreopoulos B."/>
            <person name="Lipzen A."/>
            <person name="Chen C."/>
            <person name="Yan M."/>
            <person name="Daum C."/>
            <person name="Ng V."/>
            <person name="Clum A."/>
            <person name="Steindorff A."/>
            <person name="Ohm R.A."/>
            <person name="Martin F."/>
            <person name="Silar P."/>
            <person name="Natvig D.O."/>
            <person name="Lalanne C."/>
            <person name="Gautier V."/>
            <person name="Ament-Velasquez S.L."/>
            <person name="Kruys A."/>
            <person name="Hutchinson M.I."/>
            <person name="Powell A.J."/>
            <person name="Barry K."/>
            <person name="Miller A.N."/>
            <person name="Grigoriev I.V."/>
            <person name="Debuchy R."/>
            <person name="Gladieux P."/>
            <person name="Hiltunen Thoren M."/>
            <person name="Johannesson H."/>
        </authorList>
    </citation>
    <scope>NUCLEOTIDE SEQUENCE</scope>
    <source>
        <strain evidence="3">CBS 123565</strain>
    </source>
</reference>
<gene>
    <name evidence="3" type="ORF">BT67DRAFT_445334</name>
</gene>
<dbReference type="EMBL" id="MU853432">
    <property type="protein sequence ID" value="KAK4130714.1"/>
    <property type="molecule type" value="Genomic_DNA"/>
</dbReference>
<dbReference type="AlphaFoldDB" id="A0AAN6UDG6"/>
<dbReference type="Proteomes" id="UP001304895">
    <property type="component" value="Unassembled WGS sequence"/>
</dbReference>
<evidence type="ECO:0000313" key="4">
    <source>
        <dbReference type="Proteomes" id="UP001304895"/>
    </source>
</evidence>
<keyword evidence="2" id="KW-1133">Transmembrane helix</keyword>
<evidence type="ECO:0000313" key="3">
    <source>
        <dbReference type="EMBL" id="KAK4130714.1"/>
    </source>
</evidence>
<feature type="region of interest" description="Disordered" evidence="1">
    <location>
        <begin position="187"/>
        <end position="220"/>
    </location>
</feature>